<dbReference type="Pfam" id="PF13472">
    <property type="entry name" value="Lipase_GDSL_2"/>
    <property type="match status" value="1"/>
</dbReference>
<dbReference type="InterPro" id="IPR036514">
    <property type="entry name" value="SGNH_hydro_sf"/>
</dbReference>
<evidence type="ECO:0000313" key="4">
    <source>
        <dbReference type="Proteomes" id="UP000008461"/>
    </source>
</evidence>
<dbReference type="InterPro" id="IPR013830">
    <property type="entry name" value="SGNH_hydro"/>
</dbReference>
<protein>
    <submittedName>
        <fullName evidence="3">Lipolytic protein G-D-S-L family</fullName>
    </submittedName>
</protein>
<keyword evidence="1" id="KW-0812">Transmembrane</keyword>
<dbReference type="InterPro" id="IPR051532">
    <property type="entry name" value="Ester_Hydrolysis_Enzymes"/>
</dbReference>
<accession>F4L658</accession>
<feature type="domain" description="SGNH hydrolase-type esterase" evidence="2">
    <location>
        <begin position="99"/>
        <end position="269"/>
    </location>
</feature>
<sequence length="345" mass="39610">MFKKKSSKINSVQIPEWGWKKEEENSSVIVWVNPERTIVLSLNYFDKEPDIPTIKDVEILRTCSWIKMPLKLAIKLKIILLLIILTLSTTTPPKTIWVAIGDSITYLNEHPNETGNRITKGYMTRVVERLPQIEYVNKGYNGWTSGGIAQKIETLGLSKADIYSVFLGTNDWWQGRPLGNFSDYQNNAGNETVYGSFRIIINKLRDLNKDAKIVLITPMQRVDFVYIANMKNNAYGSYKEKKGQRLTQFAEAINTIGKFEQIEVVDLYNTPSLKLEKLVKFKRLKDPQTGVYKNYKYPAFIDIPFDPATDEYPYPLEAVDMTYDGLHPSDKGYEVIARSLVKVLK</sequence>
<dbReference type="EMBL" id="CP002691">
    <property type="protein sequence ID" value="AEE54076.1"/>
    <property type="molecule type" value="Genomic_DNA"/>
</dbReference>
<proteinExistence type="predicted"/>
<feature type="transmembrane region" description="Helical" evidence="1">
    <location>
        <begin position="78"/>
        <end position="100"/>
    </location>
</feature>
<keyword evidence="4" id="KW-1185">Reference proteome</keyword>
<name>F4L658_HALH1</name>
<dbReference type="Gene3D" id="3.40.50.1110">
    <property type="entry name" value="SGNH hydrolase"/>
    <property type="match status" value="1"/>
</dbReference>
<dbReference type="STRING" id="760192.Halhy_6256"/>
<gene>
    <name evidence="3" type="ordered locus">Halhy_6256</name>
</gene>
<dbReference type="AlphaFoldDB" id="F4L658"/>
<dbReference type="PANTHER" id="PTHR30383">
    <property type="entry name" value="THIOESTERASE 1/PROTEASE 1/LYSOPHOSPHOLIPASE L1"/>
    <property type="match status" value="1"/>
</dbReference>
<dbReference type="GO" id="GO:0004622">
    <property type="term" value="F:phosphatidylcholine lysophospholipase activity"/>
    <property type="evidence" value="ECO:0007669"/>
    <property type="project" value="TreeGrafter"/>
</dbReference>
<dbReference type="Proteomes" id="UP000008461">
    <property type="component" value="Chromosome"/>
</dbReference>
<dbReference type="HOGENOM" id="CLU_069099_0_0_10"/>
<reference key="2">
    <citation type="submission" date="2011-04" db="EMBL/GenBank/DDBJ databases">
        <title>Complete sequence of chromosome of Haliscomenobacter hydrossis DSM 1100.</title>
        <authorList>
            <consortium name="US DOE Joint Genome Institute (JGI-PGF)"/>
            <person name="Lucas S."/>
            <person name="Han J."/>
            <person name="Lapidus A."/>
            <person name="Bruce D."/>
            <person name="Goodwin L."/>
            <person name="Pitluck S."/>
            <person name="Peters L."/>
            <person name="Kyrpides N."/>
            <person name="Mavromatis K."/>
            <person name="Ivanova N."/>
            <person name="Ovchinnikova G."/>
            <person name="Pagani I."/>
            <person name="Daligault H."/>
            <person name="Detter J.C."/>
            <person name="Han C."/>
            <person name="Land M."/>
            <person name="Hauser L."/>
            <person name="Markowitz V."/>
            <person name="Cheng J.-F."/>
            <person name="Hugenholtz P."/>
            <person name="Woyke T."/>
            <person name="Wu D."/>
            <person name="Verbarg S."/>
            <person name="Frueling A."/>
            <person name="Brambilla E."/>
            <person name="Klenk H.-P."/>
            <person name="Eisen J.A."/>
        </authorList>
    </citation>
    <scope>NUCLEOTIDE SEQUENCE</scope>
    <source>
        <strain>DSM 1100</strain>
    </source>
</reference>
<dbReference type="KEGG" id="hhy:Halhy_6256"/>
<dbReference type="eggNOG" id="COG2755">
    <property type="taxonomic scope" value="Bacteria"/>
</dbReference>
<reference evidence="3 4" key="1">
    <citation type="journal article" date="2011" name="Stand. Genomic Sci.">
        <title>Complete genome sequence of Haliscomenobacter hydrossis type strain (O).</title>
        <authorList>
            <consortium name="US DOE Joint Genome Institute (JGI-PGF)"/>
            <person name="Daligault H."/>
            <person name="Lapidus A."/>
            <person name="Zeytun A."/>
            <person name="Nolan M."/>
            <person name="Lucas S."/>
            <person name="Del Rio T.G."/>
            <person name="Tice H."/>
            <person name="Cheng J.F."/>
            <person name="Tapia R."/>
            <person name="Han C."/>
            <person name="Goodwin L."/>
            <person name="Pitluck S."/>
            <person name="Liolios K."/>
            <person name="Pagani I."/>
            <person name="Ivanova N."/>
            <person name="Huntemann M."/>
            <person name="Mavromatis K."/>
            <person name="Mikhailova N."/>
            <person name="Pati A."/>
            <person name="Chen A."/>
            <person name="Palaniappan K."/>
            <person name="Land M."/>
            <person name="Hauser L."/>
            <person name="Brambilla E.M."/>
            <person name="Rohde M."/>
            <person name="Verbarg S."/>
            <person name="Goker M."/>
            <person name="Bristow J."/>
            <person name="Eisen J.A."/>
            <person name="Markowitz V."/>
            <person name="Hugenholtz P."/>
            <person name="Kyrpides N.C."/>
            <person name="Klenk H.P."/>
            <person name="Woyke T."/>
        </authorList>
    </citation>
    <scope>NUCLEOTIDE SEQUENCE [LARGE SCALE GENOMIC DNA]</scope>
    <source>
        <strain evidence="4">ATCC 27775 / DSM 1100 / LMG 10767 / O</strain>
    </source>
</reference>
<dbReference type="SUPFAM" id="SSF52266">
    <property type="entry name" value="SGNH hydrolase"/>
    <property type="match status" value="1"/>
</dbReference>
<evidence type="ECO:0000259" key="2">
    <source>
        <dbReference type="Pfam" id="PF13472"/>
    </source>
</evidence>
<dbReference type="PANTHER" id="PTHR30383:SF5">
    <property type="entry name" value="SGNH HYDROLASE-TYPE ESTERASE DOMAIN-CONTAINING PROTEIN"/>
    <property type="match status" value="1"/>
</dbReference>
<keyword evidence="1" id="KW-1133">Transmembrane helix</keyword>
<evidence type="ECO:0000313" key="3">
    <source>
        <dbReference type="EMBL" id="AEE54076.1"/>
    </source>
</evidence>
<organism evidence="3 4">
    <name type="scientific">Haliscomenobacter hydrossis (strain ATCC 27775 / DSM 1100 / LMG 10767 / O)</name>
    <dbReference type="NCBI Taxonomy" id="760192"/>
    <lineage>
        <taxon>Bacteria</taxon>
        <taxon>Pseudomonadati</taxon>
        <taxon>Bacteroidota</taxon>
        <taxon>Saprospiria</taxon>
        <taxon>Saprospirales</taxon>
        <taxon>Haliscomenobacteraceae</taxon>
        <taxon>Haliscomenobacter</taxon>
    </lineage>
</organism>
<evidence type="ECO:0000256" key="1">
    <source>
        <dbReference type="SAM" id="Phobius"/>
    </source>
</evidence>
<keyword evidence="1" id="KW-0472">Membrane</keyword>